<organism evidence="7 8">
    <name type="scientific">Sphingomonas chungangi</name>
    <dbReference type="NCBI Taxonomy" id="2683589"/>
    <lineage>
        <taxon>Bacteria</taxon>
        <taxon>Pseudomonadati</taxon>
        <taxon>Pseudomonadota</taxon>
        <taxon>Alphaproteobacteria</taxon>
        <taxon>Sphingomonadales</taxon>
        <taxon>Sphingomonadaceae</taxon>
        <taxon>Sphingomonas</taxon>
    </lineage>
</organism>
<keyword evidence="8" id="KW-1185">Reference proteome</keyword>
<dbReference type="Pfam" id="PF08479">
    <property type="entry name" value="POTRA_2"/>
    <property type="match status" value="1"/>
</dbReference>
<dbReference type="PANTHER" id="PTHR34597">
    <property type="entry name" value="SLR1661 PROTEIN"/>
    <property type="match status" value="1"/>
</dbReference>
<dbReference type="Pfam" id="PF03865">
    <property type="entry name" value="ShlB"/>
    <property type="match status" value="1"/>
</dbReference>
<dbReference type="Gene3D" id="3.10.20.310">
    <property type="entry name" value="membrane protein fhac"/>
    <property type="match status" value="1"/>
</dbReference>
<name>A0A838L3K4_9SPHN</name>
<gene>
    <name evidence="7" type="ORF">HZF05_04075</name>
</gene>
<evidence type="ECO:0000259" key="6">
    <source>
        <dbReference type="Pfam" id="PF08479"/>
    </source>
</evidence>
<keyword evidence="4" id="KW-0732">Signal</keyword>
<evidence type="ECO:0000313" key="7">
    <source>
        <dbReference type="EMBL" id="MBA2933265.1"/>
    </source>
</evidence>
<keyword evidence="3" id="KW-0998">Cell outer membrane</keyword>
<reference evidence="7 8" key="1">
    <citation type="submission" date="2020-07" db="EMBL/GenBank/DDBJ databases">
        <authorList>
            <person name="Sun Q."/>
        </authorList>
    </citation>
    <scope>NUCLEOTIDE SEQUENCE [LARGE SCALE GENOMIC DNA]</scope>
    <source>
        <strain evidence="7 8">CGMCC 1.13654</strain>
    </source>
</reference>
<dbReference type="Gene3D" id="2.40.160.50">
    <property type="entry name" value="membrane protein fhac: a member of the omp85/tpsb transporter family"/>
    <property type="match status" value="1"/>
</dbReference>
<keyword evidence="2" id="KW-0812">Transmembrane</keyword>
<evidence type="ECO:0000259" key="5">
    <source>
        <dbReference type="Pfam" id="PF03865"/>
    </source>
</evidence>
<keyword evidence="1" id="KW-0472">Membrane</keyword>
<evidence type="ECO:0000256" key="2">
    <source>
        <dbReference type="ARBA" id="ARBA00022692"/>
    </source>
</evidence>
<accession>A0A838L3K4</accession>
<proteinExistence type="predicted"/>
<comment type="caution">
    <text evidence="7">The sequence shown here is derived from an EMBL/GenBank/DDBJ whole genome shotgun (WGS) entry which is preliminary data.</text>
</comment>
<feature type="signal peptide" evidence="4">
    <location>
        <begin position="1"/>
        <end position="24"/>
    </location>
</feature>
<dbReference type="InterPro" id="IPR013686">
    <property type="entry name" value="Polypept-transport_assoc_ShlB"/>
</dbReference>
<dbReference type="GO" id="GO:0098046">
    <property type="term" value="C:type V protein secretion system complex"/>
    <property type="evidence" value="ECO:0007669"/>
    <property type="project" value="TreeGrafter"/>
</dbReference>
<dbReference type="RefSeq" id="WP_160366403.1">
    <property type="nucleotide sequence ID" value="NZ_JACEIB010000002.1"/>
</dbReference>
<feature type="domain" description="Polypeptide-transport-associated ShlB-type" evidence="6">
    <location>
        <begin position="81"/>
        <end position="152"/>
    </location>
</feature>
<dbReference type="EMBL" id="JACEIB010000002">
    <property type="protein sequence ID" value="MBA2933265.1"/>
    <property type="molecule type" value="Genomic_DNA"/>
</dbReference>
<protein>
    <submittedName>
        <fullName evidence="7">ShlB/FhaC/HecB family hemolysin secretion/activation protein</fullName>
    </submittedName>
</protein>
<evidence type="ECO:0000256" key="1">
    <source>
        <dbReference type="ARBA" id="ARBA00022452"/>
    </source>
</evidence>
<evidence type="ECO:0000256" key="4">
    <source>
        <dbReference type="SAM" id="SignalP"/>
    </source>
</evidence>
<evidence type="ECO:0000313" key="8">
    <source>
        <dbReference type="Proteomes" id="UP000570166"/>
    </source>
</evidence>
<keyword evidence="1" id="KW-1134">Transmembrane beta strand</keyword>
<feature type="domain" description="Haemolysin activator HlyB C-terminal" evidence="5">
    <location>
        <begin position="229"/>
        <end position="552"/>
    </location>
</feature>
<evidence type="ECO:0000256" key="3">
    <source>
        <dbReference type="ARBA" id="ARBA00023237"/>
    </source>
</evidence>
<dbReference type="GO" id="GO:0046819">
    <property type="term" value="P:protein secretion by the type V secretion system"/>
    <property type="evidence" value="ECO:0007669"/>
    <property type="project" value="TreeGrafter"/>
</dbReference>
<dbReference type="GO" id="GO:0008320">
    <property type="term" value="F:protein transmembrane transporter activity"/>
    <property type="evidence" value="ECO:0007669"/>
    <property type="project" value="TreeGrafter"/>
</dbReference>
<feature type="chain" id="PRO_5032621067" evidence="4">
    <location>
        <begin position="25"/>
        <end position="593"/>
    </location>
</feature>
<dbReference type="InterPro" id="IPR051544">
    <property type="entry name" value="TPS_OM_transporter"/>
</dbReference>
<dbReference type="Proteomes" id="UP000570166">
    <property type="component" value="Unassembled WGS sequence"/>
</dbReference>
<dbReference type="PANTHER" id="PTHR34597:SF6">
    <property type="entry name" value="BLR6126 PROTEIN"/>
    <property type="match status" value="1"/>
</dbReference>
<dbReference type="AlphaFoldDB" id="A0A838L3K4"/>
<dbReference type="InterPro" id="IPR005565">
    <property type="entry name" value="Hemolysn_activator_HlyB_C"/>
</dbReference>
<sequence length="593" mass="63892">MRGRRAGWTWAGAIALAAAWPATAQVAPQPGTGVAPPTREELNRVPTATQATPKSRLTVSGDIEHGPCPLADPRFASITVPLKDVQFDGLDGIDPATLRPAFAAHLGQTVPIATVCEVRDEAAAILRRQGWLAAVQVPPQRIADGVVHLQVVLARLVAVHVRGDTGHAESLIAAYLNTLKDGEPFNQKIAERRLLLADDLPGYDIRLTLRPAGTAPGEVVGDVIVSRIPFAVTVNVQNYGSHQVGRWSGLVTAEINDIIGMGDRAVVGFFNTADVHEQSVAQGSYEIRPGSSGLTLSGRFTYAWTRPDLGKVDPIKARTLIGSVEASYPLIRRQAETLRVAGGLDIVNQKLSFGGLPFTEDKLRVLYGRLDYVTLDPSSLGATNGYTANEPRWRLIGSLEVRKGLDALGASHDCGPYPYLRCFSLPSLSRLDADPQGGLIRIGGTIELRPDPKFTIAMSPRAQYAFDPLLSYEQFSAGNYTVGRGYDPGALIGDSGYGVQTELRFGKLTPSGPKKLAVQPFVFFDAAWTWTRGRLAATDDPQHLYSVGGGVRTAFGDKARLDLMLAAPLTRTAFESQRGDVRVLVNFTTRFVP</sequence>